<accession>A0ABV2SFJ2</accession>
<sequence length="210" mass="24234">MDLHPNQYHQSLTQERLEKIAERLLQAVNTTLESHTDKFDDGYTRGSCFFGRAKNSLLDMAQNTDWMDLAKDGNDITPTIGEVPFRFAREHDVDSPKKRHISRQSHYEAGQFELAFPDQISELATCRFYIQAPLSHKGDMDEAEELSDSKIIFAGFNLYEERLFSWEYRKKVRTLHVIDSSLPEAVEAPEPRVFIPKDDSGEKTEMSEQS</sequence>
<name>A0ABV2SFJ2_9GAMM</name>
<protein>
    <submittedName>
        <fullName evidence="1">Uncharacterized protein</fullName>
    </submittedName>
</protein>
<proteinExistence type="predicted"/>
<gene>
    <name evidence="1" type="ORF">V5J35_001725</name>
</gene>
<evidence type="ECO:0000313" key="1">
    <source>
        <dbReference type="EMBL" id="MET4756533.1"/>
    </source>
</evidence>
<comment type="caution">
    <text evidence="1">The sequence shown here is derived from an EMBL/GenBank/DDBJ whole genome shotgun (WGS) entry which is preliminary data.</text>
</comment>
<keyword evidence="2" id="KW-1185">Reference proteome</keyword>
<dbReference type="EMBL" id="JBEWTB010000002">
    <property type="protein sequence ID" value="MET4756533.1"/>
    <property type="molecule type" value="Genomic_DNA"/>
</dbReference>
<reference evidence="1 2" key="1">
    <citation type="submission" date="2024-06" db="EMBL/GenBank/DDBJ databases">
        <title>Genomic Encyclopedia of Type Strains, Phase V (KMG-V): Genome sequencing to study the core and pangenomes of soil and plant-associated prokaryotes.</title>
        <authorList>
            <person name="Whitman W."/>
        </authorList>
    </citation>
    <scope>NUCLEOTIDE SEQUENCE [LARGE SCALE GENOMIC DNA]</scope>
    <source>
        <strain evidence="1 2">NE40</strain>
    </source>
</reference>
<dbReference type="Proteomes" id="UP001549366">
    <property type="component" value="Unassembled WGS sequence"/>
</dbReference>
<organism evidence="1 2">
    <name type="scientific">Endozoicomonas lisbonensis</name>
    <dbReference type="NCBI Taxonomy" id="3120522"/>
    <lineage>
        <taxon>Bacteria</taxon>
        <taxon>Pseudomonadati</taxon>
        <taxon>Pseudomonadota</taxon>
        <taxon>Gammaproteobacteria</taxon>
        <taxon>Oceanospirillales</taxon>
        <taxon>Endozoicomonadaceae</taxon>
        <taxon>Endozoicomonas</taxon>
    </lineage>
</organism>
<evidence type="ECO:0000313" key="2">
    <source>
        <dbReference type="Proteomes" id="UP001549366"/>
    </source>
</evidence>
<dbReference type="RefSeq" id="WP_354010869.1">
    <property type="nucleotide sequence ID" value="NZ_JBEWTA010000001.1"/>
</dbReference>